<proteinExistence type="predicted"/>
<evidence type="ECO:0000313" key="2">
    <source>
        <dbReference type="EMBL" id="SNV21720.1"/>
    </source>
</evidence>
<feature type="region of interest" description="Disordered" evidence="1">
    <location>
        <begin position="194"/>
        <end position="217"/>
    </location>
</feature>
<dbReference type="STRING" id="1121387.GCA_000429885_01986"/>
<name>A0A239VIG3_9MICO</name>
<dbReference type="AlphaFoldDB" id="A0A239VIG3"/>
<dbReference type="Proteomes" id="UP000242637">
    <property type="component" value="Chromosome 1"/>
</dbReference>
<keyword evidence="3" id="KW-1185">Reference proteome</keyword>
<organism evidence="2 3">
    <name type="scientific">Dermatophilus congolensis</name>
    <dbReference type="NCBI Taxonomy" id="1863"/>
    <lineage>
        <taxon>Bacteria</taxon>
        <taxon>Bacillati</taxon>
        <taxon>Actinomycetota</taxon>
        <taxon>Actinomycetes</taxon>
        <taxon>Micrococcales</taxon>
        <taxon>Dermatophilaceae</taxon>
        <taxon>Dermatophilus</taxon>
    </lineage>
</organism>
<reference evidence="2 3" key="1">
    <citation type="submission" date="2017-06" db="EMBL/GenBank/DDBJ databases">
        <authorList>
            <consortium name="Pathogen Informatics"/>
        </authorList>
    </citation>
    <scope>NUCLEOTIDE SEQUENCE [LARGE SCALE GENOMIC DNA]</scope>
    <source>
        <strain evidence="2 3">NCTC13039</strain>
    </source>
</reference>
<feature type="compositionally biased region" description="Polar residues" evidence="1">
    <location>
        <begin position="203"/>
        <end position="217"/>
    </location>
</feature>
<dbReference type="RefSeq" id="WP_028327915.1">
    <property type="nucleotide sequence ID" value="NZ_LT906453.1"/>
</dbReference>
<dbReference type="EMBL" id="LT906453">
    <property type="protein sequence ID" value="SNV21720.1"/>
    <property type="molecule type" value="Genomic_DNA"/>
</dbReference>
<accession>A0A239VIG3</accession>
<feature type="region of interest" description="Disordered" evidence="1">
    <location>
        <begin position="54"/>
        <end position="89"/>
    </location>
</feature>
<dbReference type="KEGG" id="dco:SAMEA4475696_1325"/>
<evidence type="ECO:0000313" key="3">
    <source>
        <dbReference type="Proteomes" id="UP000242637"/>
    </source>
</evidence>
<gene>
    <name evidence="2" type="ORF">SAMEA4475696_01325</name>
</gene>
<evidence type="ECO:0000256" key="1">
    <source>
        <dbReference type="SAM" id="MobiDB-lite"/>
    </source>
</evidence>
<dbReference type="GeneID" id="63459550"/>
<protein>
    <submittedName>
        <fullName evidence="2">Uncharacterized protein</fullName>
    </submittedName>
</protein>
<sequence length="217" mass="23448">MTNHPTPHEIALHALARLPATTCVDVGDHHTQEHLLDALATIARRASLAHPTSEHVRAATQHAPIPTPGATTERTNRRCHTSTNNDKENATSLECHADVDSCAALASKLLAHAATITHSPDAMPSSLMVATDAEFLGQALHAFTENMRALRADLLRPTSAESDDDVRRHRHATATATGKARYRLRLATEQVRHGCPEPELPHTNASLPHSGQETGTR</sequence>